<reference evidence="1 2" key="1">
    <citation type="submission" date="2014-04" db="EMBL/GenBank/DDBJ databases">
        <title>Genome assembly of Hyalangium minutum DSM 14724.</title>
        <authorList>
            <person name="Sharma G."/>
            <person name="Subramanian S."/>
        </authorList>
    </citation>
    <scope>NUCLEOTIDE SEQUENCE [LARGE SCALE GENOMIC DNA]</scope>
    <source>
        <strain evidence="1 2">DSM 14724</strain>
    </source>
</reference>
<sequence>MSQAPLSPRYMTRFRCIAERCEDTCCAGWRVPMSEARLRHLQQTVAGTPDAARVEQLVQLNPFPINPKEHALISLQENGDCSFLDPDRLCSLQRRHGETVLADPCFTFPRAFTYWGERLEVAASLACPEIARLALLSEDALELVPAPPEQQARAETGRRFDAELAADAEVLRTAVLQLFRRREYPFASRLVLLAHLGAHIEADFKALEDLQGEARAQARKQLEEKLRHFETPEVLEPLHRDFQAMPEPDVPNASLFTSVLKARTEHTRSARYETFVRKVLAAYEGAANGESEDPRALWLAYVQRCAKMDQAYGSRLDQYFTHHALNHWTRAVVTRMPGTLVGAFRYILRVAVLRWVLMSHPEVVALCSGTPPPLEKAQPTLDAIAVECFQLMAKQVEQASDFLALANELAGSGGEETLGGSIMFARLCDLGRPVA</sequence>
<dbReference type="EMBL" id="JMCB01000011">
    <property type="protein sequence ID" value="KFE66244.1"/>
    <property type="molecule type" value="Genomic_DNA"/>
</dbReference>
<proteinExistence type="predicted"/>
<accession>A0A085WEY1</accession>
<organism evidence="1 2">
    <name type="scientific">Hyalangium minutum</name>
    <dbReference type="NCBI Taxonomy" id="394096"/>
    <lineage>
        <taxon>Bacteria</taxon>
        <taxon>Pseudomonadati</taxon>
        <taxon>Myxococcota</taxon>
        <taxon>Myxococcia</taxon>
        <taxon>Myxococcales</taxon>
        <taxon>Cystobacterineae</taxon>
        <taxon>Archangiaceae</taxon>
        <taxon>Hyalangium</taxon>
    </lineage>
</organism>
<comment type="caution">
    <text evidence="1">The sequence shown here is derived from an EMBL/GenBank/DDBJ whole genome shotgun (WGS) entry which is preliminary data.</text>
</comment>
<keyword evidence="2" id="KW-1185">Reference proteome</keyword>
<dbReference type="Proteomes" id="UP000028725">
    <property type="component" value="Unassembled WGS sequence"/>
</dbReference>
<dbReference type="OrthoDB" id="86584at2"/>
<keyword evidence="1" id="KW-0489">Methyltransferase</keyword>
<dbReference type="SUPFAM" id="SSF52343">
    <property type="entry name" value="Ferredoxin reductase-like, C-terminal NADP-linked domain"/>
    <property type="match status" value="1"/>
</dbReference>
<name>A0A085WEY1_9BACT</name>
<dbReference type="STRING" id="394096.DB31_1309"/>
<dbReference type="InterPro" id="IPR039261">
    <property type="entry name" value="FNR_nucleotide-bd"/>
</dbReference>
<protein>
    <submittedName>
        <fullName evidence="1">Lysine-N-methylase</fullName>
    </submittedName>
</protein>
<evidence type="ECO:0000313" key="1">
    <source>
        <dbReference type="EMBL" id="KFE66244.1"/>
    </source>
</evidence>
<gene>
    <name evidence="1" type="ORF">DB31_1309</name>
</gene>
<dbReference type="GO" id="GO:0032259">
    <property type="term" value="P:methylation"/>
    <property type="evidence" value="ECO:0007669"/>
    <property type="project" value="UniProtKB-KW"/>
</dbReference>
<dbReference type="GO" id="GO:0008168">
    <property type="term" value="F:methyltransferase activity"/>
    <property type="evidence" value="ECO:0007669"/>
    <property type="project" value="UniProtKB-KW"/>
</dbReference>
<dbReference type="NCBIfam" id="NF038110">
    <property type="entry name" value="Lys_methyl_FliB"/>
    <property type="match status" value="1"/>
</dbReference>
<dbReference type="AlphaFoldDB" id="A0A085WEY1"/>
<keyword evidence="1" id="KW-0808">Transferase</keyword>
<dbReference type="RefSeq" id="WP_044192938.1">
    <property type="nucleotide sequence ID" value="NZ_JMCB01000011.1"/>
</dbReference>
<evidence type="ECO:0000313" key="2">
    <source>
        <dbReference type="Proteomes" id="UP000028725"/>
    </source>
</evidence>